<feature type="domain" description="DUF7689" evidence="2">
    <location>
        <begin position="52"/>
        <end position="161"/>
    </location>
</feature>
<feature type="signal peptide" evidence="1">
    <location>
        <begin position="1"/>
        <end position="26"/>
    </location>
</feature>
<protein>
    <recommendedName>
        <fullName evidence="2">DUF7689 domain-containing protein</fullName>
    </recommendedName>
</protein>
<sequence>MKINKSIVSGLIAISVFGAGSLTAFAGYESHFYAPKSEYEAMVKTSGNYYYLAAATDAYNCLGYALGDTNHWVWPWGGSNPTLQQANNYMTSQMYNPYPYSSTPSNVKIIAYGTSTSNITHFSRVADANYSNAKWGGWERLQSLGWDPYSNYVYGSALQKYN</sequence>
<evidence type="ECO:0000313" key="3">
    <source>
        <dbReference type="EMBL" id="QQZ62916.1"/>
    </source>
</evidence>
<dbReference type="InterPro" id="IPR056106">
    <property type="entry name" value="DUF7689"/>
</dbReference>
<dbReference type="KEGG" id="pson:JI735_10555"/>
<dbReference type="EMBL" id="CP068595">
    <property type="protein sequence ID" value="QQZ62916.1"/>
    <property type="molecule type" value="Genomic_DNA"/>
</dbReference>
<evidence type="ECO:0000259" key="2">
    <source>
        <dbReference type="Pfam" id="PF24738"/>
    </source>
</evidence>
<keyword evidence="4" id="KW-1185">Reference proteome</keyword>
<dbReference type="Pfam" id="PF24738">
    <property type="entry name" value="DUF7689"/>
    <property type="match status" value="1"/>
</dbReference>
<accession>A0A974PG76</accession>
<evidence type="ECO:0000313" key="4">
    <source>
        <dbReference type="Proteomes" id="UP000595841"/>
    </source>
</evidence>
<dbReference type="AlphaFoldDB" id="A0A974PG76"/>
<name>A0A974PG76_9BACL</name>
<proteinExistence type="predicted"/>
<organism evidence="3 4">
    <name type="scientific">Paenibacillus sonchi</name>
    <dbReference type="NCBI Taxonomy" id="373687"/>
    <lineage>
        <taxon>Bacteria</taxon>
        <taxon>Bacillati</taxon>
        <taxon>Bacillota</taxon>
        <taxon>Bacilli</taxon>
        <taxon>Bacillales</taxon>
        <taxon>Paenibacillaceae</taxon>
        <taxon>Paenibacillus</taxon>
        <taxon>Paenibacillus sonchi group</taxon>
    </lineage>
</organism>
<feature type="chain" id="PRO_5037007812" description="DUF7689 domain-containing protein" evidence="1">
    <location>
        <begin position="27"/>
        <end position="162"/>
    </location>
</feature>
<dbReference type="RefSeq" id="WP_157771217.1">
    <property type="nucleotide sequence ID" value="NZ_CP068595.1"/>
</dbReference>
<keyword evidence="1" id="KW-0732">Signal</keyword>
<gene>
    <name evidence="3" type="ORF">JI735_10555</name>
</gene>
<dbReference type="Proteomes" id="UP000595841">
    <property type="component" value="Chromosome"/>
</dbReference>
<reference evidence="3 4" key="1">
    <citation type="submission" date="2021-01" db="EMBL/GenBank/DDBJ databases">
        <title>Whole genome sequence of Paenibacillus sonchi LMG 24727 for comparative genomics.</title>
        <authorList>
            <person name="Lee G."/>
            <person name="Kim M.-J."/>
            <person name="Lim K."/>
            <person name="Shin J.-H."/>
        </authorList>
    </citation>
    <scope>NUCLEOTIDE SEQUENCE [LARGE SCALE GENOMIC DNA]</scope>
    <source>
        <strain evidence="3 4">LMG 24727</strain>
    </source>
</reference>
<evidence type="ECO:0000256" key="1">
    <source>
        <dbReference type="SAM" id="SignalP"/>
    </source>
</evidence>